<dbReference type="eggNOG" id="ENOG502SUIP">
    <property type="taxonomic scope" value="Eukaryota"/>
</dbReference>
<evidence type="ECO:0000256" key="2">
    <source>
        <dbReference type="SAM" id="Phobius"/>
    </source>
</evidence>
<evidence type="ECO:0000256" key="1">
    <source>
        <dbReference type="SAM" id="MobiDB-lite"/>
    </source>
</evidence>
<organism evidence="3 4">
    <name type="scientific">Scheffersomyces stipitis (strain ATCC 58785 / CBS 6054 / NBRC 10063 / NRRL Y-11545)</name>
    <name type="common">Yeast</name>
    <name type="synonym">Pichia stipitis</name>
    <dbReference type="NCBI Taxonomy" id="322104"/>
    <lineage>
        <taxon>Eukaryota</taxon>
        <taxon>Fungi</taxon>
        <taxon>Dikarya</taxon>
        <taxon>Ascomycota</taxon>
        <taxon>Saccharomycotina</taxon>
        <taxon>Pichiomycetes</taxon>
        <taxon>Debaryomycetaceae</taxon>
        <taxon>Scheffersomyces</taxon>
    </lineage>
</organism>
<name>A3LTH7_PICST</name>
<dbReference type="EMBL" id="CP000498">
    <property type="protein sequence ID" value="ABN66410.2"/>
    <property type="molecule type" value="Genomic_DNA"/>
</dbReference>
<keyword evidence="2" id="KW-1133">Transmembrane helix</keyword>
<dbReference type="OrthoDB" id="4016002at2759"/>
<dbReference type="InParanoid" id="A3LTH7"/>
<keyword evidence="4" id="KW-1185">Reference proteome</keyword>
<feature type="transmembrane region" description="Helical" evidence="2">
    <location>
        <begin position="6"/>
        <end position="23"/>
    </location>
</feature>
<feature type="region of interest" description="Disordered" evidence="1">
    <location>
        <begin position="302"/>
        <end position="338"/>
    </location>
</feature>
<dbReference type="GeneID" id="4838894"/>
<feature type="compositionally biased region" description="Polar residues" evidence="1">
    <location>
        <begin position="303"/>
        <end position="323"/>
    </location>
</feature>
<dbReference type="Proteomes" id="UP000002258">
    <property type="component" value="Chromosome 4"/>
</dbReference>
<sequence length="454" mass="50693">MQYCRIGSAWVVFTFVSIVLFGWKTGLLKEYWPTFTLAESGAFRAIVECSDIHTPSHCYSLHHVNLNSEFAKHKPQALSFLLQSCLDSVNRTSNDVMFLLDLQNCFHQSELIEVSSENRARRDTWAYEVVVVLVIFQVVVGAVSFHRTSAIGQKSEFADPKSTTIQENRLTGEFSEANTAVRKAEDSNSKSSRYIRTNFPCDKISAAWKLSDSNNDAEAESHDSQNESKNRAIVREVKKRYASDSKPFVTTPKATLISLTCGNDQDADGEFVEQNVGINSVVPQTQIQLQNFPSGNCKRIQETGPTAESSVEKNVSQNVSPQAPDQLVPFSHSTGTRDRKENFDISTAQGRSDFKRYLKNSVGLSIPYSAPINVSRQWHNYGGTASGGIVFNGSRTALQPSSLSITYGELKKRDNYKKRYQRIYVPGRGWVSSKKLAYEEAVYGPDSPVRSKVS</sequence>
<evidence type="ECO:0000313" key="3">
    <source>
        <dbReference type="EMBL" id="ABN66410.2"/>
    </source>
</evidence>
<proteinExistence type="predicted"/>
<keyword evidence="2" id="KW-0812">Transmembrane</keyword>
<keyword evidence="2" id="KW-0472">Membrane</keyword>
<gene>
    <name evidence="3" type="ORF">PICST_31412</name>
</gene>
<dbReference type="HOGENOM" id="CLU_602845_0_0_1"/>
<dbReference type="RefSeq" id="XP_001384439.2">
    <property type="nucleotide sequence ID" value="XM_001384402.1"/>
</dbReference>
<feature type="transmembrane region" description="Helical" evidence="2">
    <location>
        <begin position="125"/>
        <end position="145"/>
    </location>
</feature>
<dbReference type="KEGG" id="pic:PICST_31412"/>
<evidence type="ECO:0000313" key="4">
    <source>
        <dbReference type="Proteomes" id="UP000002258"/>
    </source>
</evidence>
<dbReference type="AlphaFoldDB" id="A3LTH7"/>
<protein>
    <submittedName>
        <fullName evidence="3">Uncharacterized protein</fullName>
    </submittedName>
</protein>
<accession>A3LTH7</accession>
<reference evidence="3 4" key="1">
    <citation type="journal article" date="2007" name="Nat. Biotechnol.">
        <title>Genome sequence of the lignocellulose-bioconverting and xylose-fermenting yeast Pichia stipitis.</title>
        <authorList>
            <person name="Jeffries T.W."/>
            <person name="Grigoriev I.V."/>
            <person name="Grimwood J."/>
            <person name="Laplaza J.M."/>
            <person name="Aerts A."/>
            <person name="Salamov A."/>
            <person name="Schmutz J."/>
            <person name="Lindquist E."/>
            <person name="Dehal P."/>
            <person name="Shapiro H."/>
            <person name="Jin Y.S."/>
            <person name="Passoth V."/>
            <person name="Richardson P.M."/>
        </authorList>
    </citation>
    <scope>NUCLEOTIDE SEQUENCE [LARGE SCALE GENOMIC DNA]</scope>
    <source>
        <strain evidence="4">ATCC 58785 / CBS 6054 / NBRC 10063 / NRRL Y-11545</strain>
    </source>
</reference>